<organism evidence="4 5">
    <name type="scientific">candidate division TM6 bacterium JCVI TM6SC1</name>
    <dbReference type="NCBI Taxonomy" id="1306947"/>
    <lineage>
        <taxon>Bacteria</taxon>
        <taxon>Candidatus Babelota</taxon>
        <taxon>Vermiphilus</taxon>
    </lineage>
</organism>
<dbReference type="Gene3D" id="3.50.50.60">
    <property type="entry name" value="FAD/NAD(P)-binding domain"/>
    <property type="match status" value="2"/>
</dbReference>
<keyword evidence="2" id="KW-0560">Oxidoreductase</keyword>
<dbReference type="PANTHER" id="PTHR48105">
    <property type="entry name" value="THIOREDOXIN REDUCTASE 1-RELATED-RELATED"/>
    <property type="match status" value="1"/>
</dbReference>
<proteinExistence type="predicted"/>
<dbReference type="EMBL" id="ARQD01000003">
    <property type="protein sequence ID" value="KIX85087.1"/>
    <property type="molecule type" value="Genomic_DNA"/>
</dbReference>
<dbReference type="Gene3D" id="3.40.30.10">
    <property type="entry name" value="Glutaredoxin"/>
    <property type="match status" value="1"/>
</dbReference>
<feature type="domain" description="Thioredoxin" evidence="3">
    <location>
        <begin position="361"/>
        <end position="484"/>
    </location>
</feature>
<name>A0A0D2K4A4_9BACT</name>
<dbReference type="SUPFAM" id="SSF51905">
    <property type="entry name" value="FAD/NAD(P)-binding domain"/>
    <property type="match status" value="1"/>
</dbReference>
<evidence type="ECO:0000313" key="5">
    <source>
        <dbReference type="Proteomes" id="UP000032214"/>
    </source>
</evidence>
<dbReference type="CDD" id="cd02947">
    <property type="entry name" value="TRX_family"/>
    <property type="match status" value="1"/>
</dbReference>
<protein>
    <recommendedName>
        <fullName evidence="3">Thioredoxin domain-containing protein</fullName>
    </recommendedName>
</protein>
<dbReference type="InterPro" id="IPR013766">
    <property type="entry name" value="Thioredoxin_domain"/>
</dbReference>
<dbReference type="PRINTS" id="PR00368">
    <property type="entry name" value="FADPNR"/>
</dbReference>
<sequence length="491" mass="53258">MGLRILKILICMVCQIVPVSIYSTEVKHTLNSSGTTFKNIQSTIQSIKDVEPVVIIGAGPAGLSASISTVRAGFKTLVIVGKEMGGQVNQIKDIENWPGEIKLSGAELGRNLYNHAHHVGAQFLHESVSSVDLGTWPFIIKTDQGKIIRPLSVLIATGGEPKKLAVPGVQEYWGIKGVGYCAICEAPFTKGQDVIVIGGSDMAVQRVMQLSVYAKSVTLLVREQKLQALQALIDQMNKCSNVKVLFNTQLNEIRGDDKRVTAVVVQNTIDNAKLTIPAQSVFFAIGYIPRSQLVRPWVDVDSQEYICLKGRSQCTSVPGVFAAGNVTSSEYGKAAVAAGEGEKAALDIINFLEHIGYNPSVEAVIKDNLFTPPAVSHIQIPVIEDIDSFKKLINTNNAVLVEVFNPLCSVCQEIGPALNAFAESNKDNLTIVKINISRITPDFQKYLNIPGVPLIIIYEKGAPIIHKTIESSAQLTDVINQYLANKAKVKE</sequence>
<dbReference type="GO" id="GO:0016491">
    <property type="term" value="F:oxidoreductase activity"/>
    <property type="evidence" value="ECO:0007669"/>
    <property type="project" value="UniProtKB-KW"/>
</dbReference>
<dbReference type="InterPro" id="IPR036249">
    <property type="entry name" value="Thioredoxin-like_sf"/>
</dbReference>
<evidence type="ECO:0000313" key="4">
    <source>
        <dbReference type="EMBL" id="KIX85087.1"/>
    </source>
</evidence>
<dbReference type="AlphaFoldDB" id="A0A0D2K4A4"/>
<keyword evidence="5" id="KW-1185">Reference proteome</keyword>
<dbReference type="PROSITE" id="PS51352">
    <property type="entry name" value="THIOREDOXIN_2"/>
    <property type="match status" value="1"/>
</dbReference>
<evidence type="ECO:0000256" key="2">
    <source>
        <dbReference type="ARBA" id="ARBA00023002"/>
    </source>
</evidence>
<dbReference type="eggNOG" id="COG0492">
    <property type="taxonomic scope" value="Bacteria"/>
</dbReference>
<evidence type="ECO:0000259" key="3">
    <source>
        <dbReference type="PROSITE" id="PS51352"/>
    </source>
</evidence>
<reference evidence="4 5" key="1">
    <citation type="journal article" date="2013" name="Proc. Natl. Acad. Sci. U.S.A.">
        <title>Candidate phylum TM6 genome recovered from a hospital sink biofilm provides genomic insights into this uncultivated phylum.</title>
        <authorList>
            <person name="McLean J.S."/>
            <person name="Lombardo M.J."/>
            <person name="Badger J.H."/>
            <person name="Edlund A."/>
            <person name="Novotny M."/>
            <person name="Yee-Greenbaum J."/>
            <person name="Vyahhi N."/>
            <person name="Hall A.P."/>
            <person name="Yang Y."/>
            <person name="Dupont C.L."/>
            <person name="Ziegler M.G."/>
            <person name="Chitsaz H."/>
            <person name="Allen A.E."/>
            <person name="Yooseph S."/>
            <person name="Tesler G."/>
            <person name="Pevzner P.A."/>
            <person name="Friedman R.M."/>
            <person name="Nealson K.H."/>
            <person name="Venter J.C."/>
            <person name="Lasken R.S."/>
        </authorList>
    </citation>
    <scope>NUCLEOTIDE SEQUENCE [LARGE SCALE GENOMIC DNA]</scope>
    <source>
        <strain evidence="4 5">TM6SC1</strain>
    </source>
</reference>
<dbReference type="Pfam" id="PF00085">
    <property type="entry name" value="Thioredoxin"/>
    <property type="match status" value="1"/>
</dbReference>
<dbReference type="Proteomes" id="UP000032214">
    <property type="component" value="Unassembled WGS sequence"/>
</dbReference>
<gene>
    <name evidence="4" type="ORF">J120_04125</name>
</gene>
<dbReference type="InterPro" id="IPR050097">
    <property type="entry name" value="Ferredoxin-NADP_redctase_2"/>
</dbReference>
<dbReference type="STRING" id="1306947.J120_04125"/>
<keyword evidence="1" id="KW-0285">Flavoprotein</keyword>
<dbReference type="InterPro" id="IPR023753">
    <property type="entry name" value="FAD/NAD-binding_dom"/>
</dbReference>
<dbReference type="SUPFAM" id="SSF52833">
    <property type="entry name" value="Thioredoxin-like"/>
    <property type="match status" value="1"/>
</dbReference>
<dbReference type="InterPro" id="IPR036188">
    <property type="entry name" value="FAD/NAD-bd_sf"/>
</dbReference>
<dbReference type="Pfam" id="PF07992">
    <property type="entry name" value="Pyr_redox_2"/>
    <property type="match status" value="1"/>
</dbReference>
<dbReference type="PRINTS" id="PR00469">
    <property type="entry name" value="PNDRDTASEII"/>
</dbReference>
<comment type="caution">
    <text evidence="4">The sequence shown here is derived from an EMBL/GenBank/DDBJ whole genome shotgun (WGS) entry which is preliminary data.</text>
</comment>
<evidence type="ECO:0000256" key="1">
    <source>
        <dbReference type="ARBA" id="ARBA00022630"/>
    </source>
</evidence>
<accession>A0A0D2K4A4</accession>